<keyword evidence="1" id="KW-0472">Membrane</keyword>
<reference evidence="2 3" key="1">
    <citation type="submission" date="2019-08" db="EMBL/GenBank/DDBJ databases">
        <authorList>
            <person name="Liang Q."/>
        </authorList>
    </citation>
    <scope>NUCLEOTIDE SEQUENCE [LARGE SCALE GENOMIC DNA]</scope>
    <source>
        <strain evidence="2 3">V1718</strain>
    </source>
</reference>
<organism evidence="2 3">
    <name type="scientific">Microvenator marinus</name>
    <dbReference type="NCBI Taxonomy" id="2600177"/>
    <lineage>
        <taxon>Bacteria</taxon>
        <taxon>Deltaproteobacteria</taxon>
        <taxon>Bradymonadales</taxon>
        <taxon>Microvenatoraceae</taxon>
        <taxon>Microvenator</taxon>
    </lineage>
</organism>
<evidence type="ECO:0000256" key="1">
    <source>
        <dbReference type="SAM" id="Phobius"/>
    </source>
</evidence>
<name>A0A5B8XPZ1_9DELT</name>
<dbReference type="RefSeq" id="WP_146959413.1">
    <property type="nucleotide sequence ID" value="NZ_CP042467.1"/>
</dbReference>
<evidence type="ECO:0000313" key="2">
    <source>
        <dbReference type="EMBL" id="QED27670.1"/>
    </source>
</evidence>
<proteinExistence type="predicted"/>
<dbReference type="KEGG" id="bbae:FRD01_10585"/>
<sequence>MGQNAFKTLESAELLEVKTEESLVAKLRPALTAAVGFLPSVKDSRKGRSHAQQWKILFVVLGVVVALAADPAAIAMGVFIATLVFWLPLPALAKRSLLLRVQKMGRREVRTWTSVTLEIRKDVLQAKSGKTQVFRVPLSELVASTDEVRRKAGDLVIRGPGSTSVGQTTLRLAELDFEELRLKVSNP</sequence>
<protein>
    <submittedName>
        <fullName evidence="2">Uncharacterized protein</fullName>
    </submittedName>
</protein>
<dbReference type="EMBL" id="CP042467">
    <property type="protein sequence ID" value="QED27670.1"/>
    <property type="molecule type" value="Genomic_DNA"/>
</dbReference>
<evidence type="ECO:0000313" key="3">
    <source>
        <dbReference type="Proteomes" id="UP000321595"/>
    </source>
</evidence>
<dbReference type="Proteomes" id="UP000321595">
    <property type="component" value="Chromosome"/>
</dbReference>
<keyword evidence="3" id="KW-1185">Reference proteome</keyword>
<dbReference type="AlphaFoldDB" id="A0A5B8XPZ1"/>
<keyword evidence="1" id="KW-0812">Transmembrane</keyword>
<gene>
    <name evidence="2" type="ORF">FRD01_10585</name>
</gene>
<keyword evidence="1" id="KW-1133">Transmembrane helix</keyword>
<feature type="transmembrane region" description="Helical" evidence="1">
    <location>
        <begin position="52"/>
        <end position="68"/>
    </location>
</feature>
<accession>A0A5B8XPZ1</accession>